<evidence type="ECO:0000313" key="3">
    <source>
        <dbReference type="Proteomes" id="UP000467841"/>
    </source>
</evidence>
<accession>A0A6D2L3J1</accession>
<evidence type="ECO:0000313" key="1">
    <source>
        <dbReference type="EMBL" id="CAA7016866.1"/>
    </source>
</evidence>
<organism evidence="2 3">
    <name type="scientific">Microthlaspi erraticum</name>
    <dbReference type="NCBI Taxonomy" id="1685480"/>
    <lineage>
        <taxon>Eukaryota</taxon>
        <taxon>Viridiplantae</taxon>
        <taxon>Streptophyta</taxon>
        <taxon>Embryophyta</taxon>
        <taxon>Tracheophyta</taxon>
        <taxon>Spermatophyta</taxon>
        <taxon>Magnoliopsida</taxon>
        <taxon>eudicotyledons</taxon>
        <taxon>Gunneridae</taxon>
        <taxon>Pentapetalae</taxon>
        <taxon>rosids</taxon>
        <taxon>malvids</taxon>
        <taxon>Brassicales</taxon>
        <taxon>Brassicaceae</taxon>
        <taxon>Coluteocarpeae</taxon>
        <taxon>Microthlaspi</taxon>
    </lineage>
</organism>
<dbReference type="EMBL" id="CACVBM020001610">
    <property type="protein sequence ID" value="CAA7055880.1"/>
    <property type="molecule type" value="Genomic_DNA"/>
</dbReference>
<protein>
    <submittedName>
        <fullName evidence="2">Uncharacterized protein</fullName>
    </submittedName>
</protein>
<dbReference type="EMBL" id="CACVBM020000266">
    <property type="protein sequence ID" value="CAA7016866.1"/>
    <property type="molecule type" value="Genomic_DNA"/>
</dbReference>
<proteinExistence type="predicted"/>
<keyword evidence="3" id="KW-1185">Reference proteome</keyword>
<name>A0A6D2L3J1_9BRAS</name>
<evidence type="ECO:0000313" key="2">
    <source>
        <dbReference type="EMBL" id="CAA7055880.1"/>
    </source>
</evidence>
<gene>
    <name evidence="1" type="ORF">MERR_LOCUS4101</name>
    <name evidence="2" type="ORF">MERR_LOCUS43116</name>
</gene>
<dbReference type="Proteomes" id="UP000467841">
    <property type="component" value="Unassembled WGS sequence"/>
</dbReference>
<dbReference type="AlphaFoldDB" id="A0A6D2L3J1"/>
<reference evidence="2 3" key="1">
    <citation type="submission" date="2020-01" db="EMBL/GenBank/DDBJ databases">
        <authorList>
            <person name="Mishra B."/>
        </authorList>
    </citation>
    <scope>NUCLEOTIDE SEQUENCE [LARGE SCALE GENOMIC DNA]</scope>
</reference>
<sequence>MVAGVRVHDGFETVPDLCRSHSLVAVGSTRERSASIFDPSGWVNSGTKRFDFLSDNILCSDNEFTNQDASTGSNSGYLRRYHLLKDSFFP</sequence>
<dbReference type="OrthoDB" id="1720284at2759"/>